<dbReference type="Proteomes" id="UP000605201">
    <property type="component" value="Unassembled WGS sequence"/>
</dbReference>
<reference evidence="1 2" key="1">
    <citation type="submission" date="2020-08" db="EMBL/GenBank/DDBJ databases">
        <title>Bridging the membrane lipid divide: bacteria of the FCB group superphylum have the potential to synthesize archaeal ether lipids.</title>
        <authorList>
            <person name="Villanueva L."/>
            <person name="Von Meijenfeldt F.A.B."/>
            <person name="Westbye A.B."/>
            <person name="Yadav S."/>
            <person name="Hopmans E.C."/>
            <person name="Dutilh B.E."/>
            <person name="Sinninghe Damste J.S."/>
        </authorList>
    </citation>
    <scope>NUCLEOTIDE SEQUENCE [LARGE SCALE GENOMIC DNA]</scope>
    <source>
        <strain evidence="1">NIOZ-UU17</strain>
    </source>
</reference>
<name>A0A8J6NYB8_9BACT</name>
<sequence>MAAYNSVFESVKHFNKNVNPAINVPTLIFIDQQDELISYGGLKRLVKNEQLDQWKFHHVQKGKTGVKEKMRHLIIDEPSVGKDMWQEMRIAIINHLLCF</sequence>
<comment type="caution">
    <text evidence="1">The sequence shown here is derived from an EMBL/GenBank/DDBJ whole genome shotgun (WGS) entry which is preliminary data.</text>
</comment>
<protein>
    <submittedName>
        <fullName evidence="1">Uncharacterized protein</fullName>
    </submittedName>
</protein>
<evidence type="ECO:0000313" key="2">
    <source>
        <dbReference type="Proteomes" id="UP000605201"/>
    </source>
</evidence>
<organism evidence="1 2">
    <name type="scientific">Candidatus Desulfatibia vada</name>
    <dbReference type="NCBI Taxonomy" id="2841696"/>
    <lineage>
        <taxon>Bacteria</taxon>
        <taxon>Pseudomonadati</taxon>
        <taxon>Thermodesulfobacteriota</taxon>
        <taxon>Desulfobacteria</taxon>
        <taxon>Desulfobacterales</taxon>
        <taxon>Desulfobacterales incertae sedis</taxon>
        <taxon>Candidatus Desulfatibia</taxon>
    </lineage>
</organism>
<dbReference type="EMBL" id="JACNIG010000086">
    <property type="protein sequence ID" value="MBC8430811.1"/>
    <property type="molecule type" value="Genomic_DNA"/>
</dbReference>
<proteinExistence type="predicted"/>
<gene>
    <name evidence="1" type="ORF">H8D96_02720</name>
</gene>
<evidence type="ECO:0000313" key="1">
    <source>
        <dbReference type="EMBL" id="MBC8430811.1"/>
    </source>
</evidence>
<accession>A0A8J6NYB8</accession>
<dbReference type="AlphaFoldDB" id="A0A8J6NYB8"/>